<reference evidence="1" key="1">
    <citation type="submission" date="2019-08" db="EMBL/GenBank/DDBJ databases">
        <title>Genome sequence of Clostridiales bacterium MT110.</title>
        <authorList>
            <person name="Cao J."/>
        </authorList>
    </citation>
    <scope>NUCLEOTIDE SEQUENCE</scope>
    <source>
        <strain evidence="1">MT110</strain>
    </source>
</reference>
<name>A0ACD1ABT9_9FIRM</name>
<gene>
    <name evidence="1" type="ORF">FRZ06_10820</name>
</gene>
<dbReference type="EMBL" id="CP042469">
    <property type="protein sequence ID" value="QOX63804.1"/>
    <property type="molecule type" value="Genomic_DNA"/>
</dbReference>
<dbReference type="Proteomes" id="UP000594014">
    <property type="component" value="Chromosome"/>
</dbReference>
<evidence type="ECO:0000313" key="2">
    <source>
        <dbReference type="Proteomes" id="UP000594014"/>
    </source>
</evidence>
<accession>A0ACD1ABT9</accession>
<protein>
    <submittedName>
        <fullName evidence="1">PD-(D/E)XK motif protein</fullName>
    </submittedName>
</protein>
<proteinExistence type="predicted"/>
<evidence type="ECO:0000313" key="1">
    <source>
        <dbReference type="EMBL" id="QOX63804.1"/>
    </source>
</evidence>
<sequence length="313" mass="35738">MKITPELLENQWNSIKYKDGGFLQIDTQHPLEWHIGYQSISQRTLLLVSDTEFGIVESSKSMIVSRRRRESDNCWTLSFELLRNEQQDVFAIFCCDIIEHSRSATNKTEALKLVISRYKQWSKLLETQRNGLMDEHSRKGLLGELLFLEQRITTVGANLSAIQGWSGADGADQDFVYSDGWFEIKSIGVSATSVTISSLEQLDCIDEGELVIQQIDKVAPDKQGAFSLNDVVHRIGTMLIDDVEALELLRAKLSAYGYIDLQEYSEQKYFCSGTLRYVVDKDFPRLIKNSVPPQVSSLHYELDLPSLVNWRKE</sequence>
<organism evidence="1 2">
    <name type="scientific">Anoxybacterium hadale</name>
    <dbReference type="NCBI Taxonomy" id="3408580"/>
    <lineage>
        <taxon>Bacteria</taxon>
        <taxon>Bacillati</taxon>
        <taxon>Bacillota</taxon>
        <taxon>Clostridia</taxon>
        <taxon>Peptostreptococcales</taxon>
        <taxon>Anaerovoracaceae</taxon>
        <taxon>Anoxybacterium</taxon>
    </lineage>
</organism>
<keyword evidence="2" id="KW-1185">Reference proteome</keyword>